<dbReference type="GO" id="GO:0006457">
    <property type="term" value="P:protein folding"/>
    <property type="evidence" value="ECO:0007669"/>
    <property type="project" value="InterPro"/>
</dbReference>
<evidence type="ECO:0000256" key="3">
    <source>
        <dbReference type="ARBA" id="ARBA00023235"/>
    </source>
</evidence>
<proteinExistence type="inferred from homology"/>
<gene>
    <name evidence="6" type="ORF">SAMEA4029010_CIC11G00000002661</name>
</gene>
<dbReference type="EMBL" id="LT635760">
    <property type="protein sequence ID" value="SGZ56464.1"/>
    <property type="molecule type" value="Genomic_DNA"/>
</dbReference>
<dbReference type="GO" id="GO:0003755">
    <property type="term" value="F:peptidyl-prolyl cis-trans isomerase activity"/>
    <property type="evidence" value="ECO:0007669"/>
    <property type="project" value="UniProtKB-UniRule"/>
</dbReference>
<protein>
    <recommendedName>
        <fullName evidence="4">Peptidyl-prolyl cis-trans isomerase</fullName>
        <shortName evidence="4">PPIase</shortName>
        <ecNumber evidence="4">5.2.1.8</ecNumber>
    </recommendedName>
</protein>
<name>A0A1L0DKQ0_9ASCO</name>
<evidence type="ECO:0000313" key="7">
    <source>
        <dbReference type="Proteomes" id="UP000182334"/>
    </source>
</evidence>
<dbReference type="EC" id="5.2.1.8" evidence="4"/>
<dbReference type="Gene3D" id="2.40.100.10">
    <property type="entry name" value="Cyclophilin-like"/>
    <property type="match status" value="1"/>
</dbReference>
<dbReference type="InterPro" id="IPR029000">
    <property type="entry name" value="Cyclophilin-like_dom_sf"/>
</dbReference>
<evidence type="ECO:0000256" key="2">
    <source>
        <dbReference type="ARBA" id="ARBA00023110"/>
    </source>
</evidence>
<evidence type="ECO:0000256" key="1">
    <source>
        <dbReference type="ARBA" id="ARBA00000971"/>
    </source>
</evidence>
<dbReference type="SUPFAM" id="SSF50891">
    <property type="entry name" value="Cyclophilin-like"/>
    <property type="match status" value="1"/>
</dbReference>
<evidence type="ECO:0000313" key="6">
    <source>
        <dbReference type="EMBL" id="SGZ56464.1"/>
    </source>
</evidence>
<dbReference type="PIRSF" id="PIRSF001467">
    <property type="entry name" value="Peptidylpro_ismrse"/>
    <property type="match status" value="1"/>
</dbReference>
<dbReference type="PANTHER" id="PTHR11071:SF561">
    <property type="entry name" value="PEPTIDYL-PROLYL CIS-TRANS ISOMERASE D-RELATED"/>
    <property type="match status" value="1"/>
</dbReference>
<keyword evidence="2 4" id="KW-0697">Rotamase</keyword>
<dbReference type="PRINTS" id="PR00153">
    <property type="entry name" value="CSAPPISMRASE"/>
</dbReference>
<feature type="domain" description="PPIase cyclophilin-type" evidence="5">
    <location>
        <begin position="6"/>
        <end position="168"/>
    </location>
</feature>
<dbReference type="Pfam" id="PF00160">
    <property type="entry name" value="Pro_isomerase"/>
    <property type="match status" value="1"/>
</dbReference>
<comment type="catalytic activity">
    <reaction evidence="1 4">
        <text>[protein]-peptidylproline (omega=180) = [protein]-peptidylproline (omega=0)</text>
        <dbReference type="Rhea" id="RHEA:16237"/>
        <dbReference type="Rhea" id="RHEA-COMP:10747"/>
        <dbReference type="Rhea" id="RHEA-COMP:10748"/>
        <dbReference type="ChEBI" id="CHEBI:83833"/>
        <dbReference type="ChEBI" id="CHEBI:83834"/>
        <dbReference type="EC" id="5.2.1.8"/>
    </reaction>
</comment>
<accession>A0A1L0DKQ0</accession>
<dbReference type="Proteomes" id="UP000182334">
    <property type="component" value="Chromosome V"/>
</dbReference>
<organism evidence="6 7">
    <name type="scientific">Sungouiella intermedia</name>
    <dbReference type="NCBI Taxonomy" id="45354"/>
    <lineage>
        <taxon>Eukaryota</taxon>
        <taxon>Fungi</taxon>
        <taxon>Dikarya</taxon>
        <taxon>Ascomycota</taxon>
        <taxon>Saccharomycotina</taxon>
        <taxon>Pichiomycetes</taxon>
        <taxon>Metschnikowiaceae</taxon>
        <taxon>Sungouiella</taxon>
    </lineage>
</organism>
<dbReference type="GO" id="GO:0005737">
    <property type="term" value="C:cytoplasm"/>
    <property type="evidence" value="ECO:0007669"/>
    <property type="project" value="TreeGrafter"/>
</dbReference>
<dbReference type="PROSITE" id="PS50072">
    <property type="entry name" value="CSA_PPIASE_2"/>
    <property type="match status" value="1"/>
</dbReference>
<comment type="similarity">
    <text evidence="4">Belongs to the cyclophilin-type PPIase family.</text>
</comment>
<evidence type="ECO:0000259" key="5">
    <source>
        <dbReference type="PROSITE" id="PS50072"/>
    </source>
</evidence>
<dbReference type="InterPro" id="IPR024936">
    <property type="entry name" value="Cyclophilin-type_PPIase"/>
</dbReference>
<dbReference type="PANTHER" id="PTHR11071">
    <property type="entry name" value="PEPTIDYL-PROLYL CIS-TRANS ISOMERASE"/>
    <property type="match status" value="1"/>
</dbReference>
<dbReference type="GO" id="GO:0016018">
    <property type="term" value="F:cyclosporin A binding"/>
    <property type="evidence" value="ECO:0007669"/>
    <property type="project" value="TreeGrafter"/>
</dbReference>
<dbReference type="PROSITE" id="PS00170">
    <property type="entry name" value="CSA_PPIASE_1"/>
    <property type="match status" value="1"/>
</dbReference>
<keyword evidence="3 4" id="KW-0413">Isomerase</keyword>
<comment type="function">
    <text evidence="4">PPIases accelerate the folding of proteins. It catalyzes the cis-trans isomerization of proline imidic peptide bonds in oligopeptides.</text>
</comment>
<dbReference type="AlphaFoldDB" id="A0A1L0DKQ0"/>
<sequence>MNQVVFLDIAIADVPIGRVKIELYNNELPKTCENFRQFCTGEYRENGRPIGYKGSIFHRVIKDFMVQGGDFVKSNGTGSKTIYGSNSFADEAFPYDHLKYSVSMANSGPNTNGCQFFICTANAPHLDGKHVVFGKVIQGFDVVDAMNKVSVSRQDVPIDTIKIVECGEM</sequence>
<dbReference type="OrthoDB" id="193499at2759"/>
<dbReference type="FunFam" id="2.40.100.10:FF:000025">
    <property type="entry name" value="Peptidyl-prolyl cis-trans isomerase CYP19-2"/>
    <property type="match status" value="1"/>
</dbReference>
<dbReference type="STRING" id="45354.A0A1L0DKQ0"/>
<dbReference type="InterPro" id="IPR020892">
    <property type="entry name" value="Cyclophilin-type_PPIase_CS"/>
</dbReference>
<keyword evidence="7" id="KW-1185">Reference proteome</keyword>
<dbReference type="InterPro" id="IPR002130">
    <property type="entry name" value="Cyclophilin-type_PPIase_dom"/>
</dbReference>
<reference evidence="6 7" key="1">
    <citation type="submission" date="2016-10" db="EMBL/GenBank/DDBJ databases">
        <authorList>
            <person name="de Groot N.N."/>
        </authorList>
    </citation>
    <scope>NUCLEOTIDE SEQUENCE [LARGE SCALE GENOMIC DNA]</scope>
    <source>
        <strain evidence="6 7">CBS 141442</strain>
    </source>
</reference>
<evidence type="ECO:0000256" key="4">
    <source>
        <dbReference type="RuleBase" id="RU363019"/>
    </source>
</evidence>